<dbReference type="InterPro" id="IPR024752">
    <property type="entry name" value="Myb/SANT-like_dom"/>
</dbReference>
<evidence type="ECO:0000259" key="2">
    <source>
        <dbReference type="Pfam" id="PF12776"/>
    </source>
</evidence>
<dbReference type="Proteomes" id="UP000652761">
    <property type="component" value="Unassembled WGS sequence"/>
</dbReference>
<organism evidence="3 4">
    <name type="scientific">Colocasia esculenta</name>
    <name type="common">Wild taro</name>
    <name type="synonym">Arum esculentum</name>
    <dbReference type="NCBI Taxonomy" id="4460"/>
    <lineage>
        <taxon>Eukaryota</taxon>
        <taxon>Viridiplantae</taxon>
        <taxon>Streptophyta</taxon>
        <taxon>Embryophyta</taxon>
        <taxon>Tracheophyta</taxon>
        <taxon>Spermatophyta</taxon>
        <taxon>Magnoliopsida</taxon>
        <taxon>Liliopsida</taxon>
        <taxon>Araceae</taxon>
        <taxon>Aroideae</taxon>
        <taxon>Colocasieae</taxon>
        <taxon>Colocasia</taxon>
    </lineage>
</organism>
<feature type="compositionally biased region" description="Basic and acidic residues" evidence="1">
    <location>
        <begin position="156"/>
        <end position="168"/>
    </location>
</feature>
<evidence type="ECO:0000313" key="4">
    <source>
        <dbReference type="Proteomes" id="UP000652761"/>
    </source>
</evidence>
<name>A0A843VTI2_COLES</name>
<comment type="caution">
    <text evidence="3">The sequence shown here is derived from an EMBL/GenBank/DDBJ whole genome shotgun (WGS) entry which is preliminary data.</text>
</comment>
<keyword evidence="4" id="KW-1185">Reference proteome</keyword>
<dbReference type="EMBL" id="NMUH01001802">
    <property type="protein sequence ID" value="MQL95533.1"/>
    <property type="molecule type" value="Genomic_DNA"/>
</dbReference>
<reference evidence="3" key="1">
    <citation type="submission" date="2017-07" db="EMBL/GenBank/DDBJ databases">
        <title>Taro Niue Genome Assembly and Annotation.</title>
        <authorList>
            <person name="Atibalentja N."/>
            <person name="Keating K."/>
            <person name="Fields C.J."/>
        </authorList>
    </citation>
    <scope>NUCLEOTIDE SEQUENCE</scope>
    <source>
        <strain evidence="3">Niue_2</strain>
        <tissue evidence="3">Leaf</tissue>
    </source>
</reference>
<dbReference type="Pfam" id="PF12776">
    <property type="entry name" value="Myb_DNA-bind_3"/>
    <property type="match status" value="1"/>
</dbReference>
<dbReference type="PANTHER" id="PTHR46929:SF23">
    <property type="entry name" value="L10-INTERACTING MYB DOMAIN-CONTAINING PROTEIN-LIKE"/>
    <property type="match status" value="1"/>
</dbReference>
<gene>
    <name evidence="3" type="ORF">Taro_028201</name>
</gene>
<feature type="region of interest" description="Disordered" evidence="1">
    <location>
        <begin position="141"/>
        <end position="174"/>
    </location>
</feature>
<sequence length="260" mass="29356">MSRFMQKSLVEQAASGMKVDKSFKRPTFVATARVVSEKFKVTCSNSNVENHLRTLKTKYATIKKLKGMSGVGWNDDAKMITMDEDTFNEHIAAHPKDEPYINKSIDMYEELVVICGDDQATWSFSLTVGDSVIDVDSTSVDAVNEETSETPPPPRSVEDHSTSSEQVKRGRKRRRDLDSKIDLLANKIGDLASAISRSHNRDISFELYEEVMKCTGYDKSEFVKAFDFLLVNEIQARSFLARDDALRQIWLEIFFGLGSS</sequence>
<dbReference type="PANTHER" id="PTHR46929">
    <property type="entry name" value="EXPRESSED PROTEIN"/>
    <property type="match status" value="1"/>
</dbReference>
<evidence type="ECO:0000256" key="1">
    <source>
        <dbReference type="SAM" id="MobiDB-lite"/>
    </source>
</evidence>
<evidence type="ECO:0000313" key="3">
    <source>
        <dbReference type="EMBL" id="MQL95533.1"/>
    </source>
</evidence>
<accession>A0A843VTI2</accession>
<protein>
    <recommendedName>
        <fullName evidence="2">Myb/SANT-like domain-containing protein</fullName>
    </recommendedName>
</protein>
<dbReference type="OrthoDB" id="1301570at2759"/>
<feature type="domain" description="Myb/SANT-like" evidence="2">
    <location>
        <begin position="2"/>
        <end position="88"/>
    </location>
</feature>
<proteinExistence type="predicted"/>
<dbReference type="AlphaFoldDB" id="A0A843VTI2"/>